<comment type="caution">
    <text evidence="4">The sequence shown here is derived from an EMBL/GenBank/DDBJ whole genome shotgun (WGS) entry which is preliminary data.</text>
</comment>
<evidence type="ECO:0000313" key="5">
    <source>
        <dbReference type="Proteomes" id="UP001500653"/>
    </source>
</evidence>
<dbReference type="Pfam" id="PF25863">
    <property type="entry name" value="PglZ_C"/>
    <property type="match status" value="1"/>
</dbReference>
<feature type="domain" description="Alkaline phosphatase-like protein PglZ second" evidence="1">
    <location>
        <begin position="181"/>
        <end position="323"/>
    </location>
</feature>
<protein>
    <submittedName>
        <fullName evidence="4">BREX-2 system phosphatase PglZ</fullName>
    </submittedName>
</protein>
<evidence type="ECO:0000259" key="3">
    <source>
        <dbReference type="Pfam" id="PF25863"/>
    </source>
</evidence>
<accession>A0ABN1W3P8</accession>
<dbReference type="InterPro" id="IPR047992">
    <property type="entry name" value="BREX_PglZ"/>
</dbReference>
<sequence>MAVTVDGHTLMTASPAVVRALLDSLVDKNYRGGVLGVQAGAEWDGPEQFTHRGRAVRVAACPSTLAVWEALHGAPDVDWVVVLTPCTRDDLGGGVLAHLLGNRLRTPDPWQAVQQRFGAERLDSQLQASGDKPRELAGGLLATLAEHHFPPAPGGVLTRDHALGSVARAKLGIAEDGAEVDITSIMVWTVTRDATSQLANLRKSGGDALTEEVIDWLAGHCGLAAHPVRTLLSAGRVADIVPLGIVAGLLNSPELSASHAAGQFAGTYGLGRLNPSTLASWNAEAAGLVTTWLDREAAHEALHSANGRVRELGLTDLVRTSDLLPDGLNARLSDLAEAIRPLVAEVSAEAAEPDTPLVTGDLTAAEAALANVRGHYLAAGDDTVRSVESAMRLVRWLAVDTSVAPAEQRDLGALLRRHTGFDSWVDSAVNDVARGAADTTLAEELGRVLALVRTRRDAHDRAFGNALANASGDGVLGVEQVLPTIVAPLANRQPTLLLVIDGLSMAIASKLVDDAGRIGWVEHALPGNSERGAALAVLPTLTEFSRTSLLCGELRHGNDDAESQGFAEQLKRAGLPEASAGGAKRAPLYHKKDLDTSAAGHALSSDIQNAVADTARHPLVGAVLNTVDDALHHTDPAGIDWNLGAVKHLKPLLEAARRAGRSVVITSDHGHVIERREGELHQHDATYGARARADVTAEPPTDGEVLVRGPRVLTAGGSAVLAVNERLRYGPLNAGYHGGGCPAEVVVPVVVLHAGQAPPKSELGALPDPKPEWWDRPVPAAAATPPAVTTAEPAQPDALFDLAPAKPTAAETEPDAVDAEAKKLAKAVLASKTFKQQVANAKRMPVREEHIRALLEALLSNPERRIPAKEACTALGVHTSRLRGALSLLKRLLDIEGYVVIQYEQESGDVVLDETTLREQFGVTR</sequence>
<dbReference type="RefSeq" id="WP_253862670.1">
    <property type="nucleotide sequence ID" value="NZ_BAAALN010000003.1"/>
</dbReference>
<proteinExistence type="predicted"/>
<dbReference type="InterPro" id="IPR058881">
    <property type="entry name" value="PglZ_2nd"/>
</dbReference>
<keyword evidence="5" id="KW-1185">Reference proteome</keyword>
<dbReference type="NCBIfam" id="NF033446">
    <property type="entry name" value="BREX_PglZ_2"/>
    <property type="match status" value="1"/>
</dbReference>
<evidence type="ECO:0000313" key="4">
    <source>
        <dbReference type="EMBL" id="GAA1228636.1"/>
    </source>
</evidence>
<dbReference type="EMBL" id="BAAALN010000003">
    <property type="protein sequence ID" value="GAA1228636.1"/>
    <property type="molecule type" value="Genomic_DNA"/>
</dbReference>
<dbReference type="InterPro" id="IPR017850">
    <property type="entry name" value="Alkaline_phosphatase_core_sf"/>
</dbReference>
<evidence type="ECO:0000259" key="1">
    <source>
        <dbReference type="Pfam" id="PF25861"/>
    </source>
</evidence>
<gene>
    <name evidence="4" type="primary">pglZ</name>
    <name evidence="4" type="ORF">GCM10009676_08840</name>
</gene>
<dbReference type="InterPro" id="IPR058880">
    <property type="entry name" value="PglZ_N"/>
</dbReference>
<dbReference type="Pfam" id="PF25861">
    <property type="entry name" value="PglZ_2nd"/>
    <property type="match status" value="1"/>
</dbReference>
<dbReference type="SUPFAM" id="SSF53649">
    <property type="entry name" value="Alkaline phosphatase-like"/>
    <property type="match status" value="1"/>
</dbReference>
<organism evidence="4 5">
    <name type="scientific">Prauserella halophila</name>
    <dbReference type="NCBI Taxonomy" id="185641"/>
    <lineage>
        <taxon>Bacteria</taxon>
        <taxon>Bacillati</taxon>
        <taxon>Actinomycetota</taxon>
        <taxon>Actinomycetes</taxon>
        <taxon>Pseudonocardiales</taxon>
        <taxon>Pseudonocardiaceae</taxon>
        <taxon>Prauserella</taxon>
    </lineage>
</organism>
<dbReference type="Proteomes" id="UP001500653">
    <property type="component" value="Unassembled WGS sequence"/>
</dbReference>
<feature type="domain" description="Alkaline phosphatase-like protein PglZ C-terminal" evidence="3">
    <location>
        <begin position="820"/>
        <end position="922"/>
    </location>
</feature>
<name>A0ABN1W3P8_9PSEU</name>
<evidence type="ECO:0000259" key="2">
    <source>
        <dbReference type="Pfam" id="PF25862"/>
    </source>
</evidence>
<feature type="domain" description="Alkaline phosphatase-like protein PglZ N-terminal" evidence="2">
    <location>
        <begin position="14"/>
        <end position="108"/>
    </location>
</feature>
<reference evidence="4 5" key="1">
    <citation type="journal article" date="2019" name="Int. J. Syst. Evol. Microbiol.">
        <title>The Global Catalogue of Microorganisms (GCM) 10K type strain sequencing project: providing services to taxonomists for standard genome sequencing and annotation.</title>
        <authorList>
            <consortium name="The Broad Institute Genomics Platform"/>
            <consortium name="The Broad Institute Genome Sequencing Center for Infectious Disease"/>
            <person name="Wu L."/>
            <person name="Ma J."/>
        </authorList>
    </citation>
    <scope>NUCLEOTIDE SEQUENCE [LARGE SCALE GENOMIC DNA]</scope>
    <source>
        <strain evidence="4 5">JCM 13023</strain>
    </source>
</reference>
<dbReference type="Pfam" id="PF25862">
    <property type="entry name" value="PglZ_1st"/>
    <property type="match status" value="1"/>
</dbReference>
<dbReference type="Pfam" id="PF08665">
    <property type="entry name" value="PglZ"/>
    <property type="match status" value="1"/>
</dbReference>
<dbReference type="InterPro" id="IPR058882">
    <property type="entry name" value="PglZ_C"/>
</dbReference>